<sequence length="91" mass="10102">MRFMRGQSPHAKQGMPSVQGRDGNTKNKNYKQNSIPSTSEHGYNTVVVTDSADEMILSETEQTDTDPTITINGKPIPINKLTKEQITNIII</sequence>
<name>A0A182S002_ANOFN</name>
<dbReference type="EnsemblMetazoa" id="AFUN011885-RA">
    <property type="protein sequence ID" value="AFUN011885-PA"/>
    <property type="gene ID" value="AFUN011885"/>
</dbReference>
<proteinExistence type="predicted"/>
<feature type="compositionally biased region" description="Polar residues" evidence="1">
    <location>
        <begin position="26"/>
        <end position="44"/>
    </location>
</feature>
<organism evidence="2">
    <name type="scientific">Anopheles funestus</name>
    <name type="common">African malaria mosquito</name>
    <dbReference type="NCBI Taxonomy" id="62324"/>
    <lineage>
        <taxon>Eukaryota</taxon>
        <taxon>Metazoa</taxon>
        <taxon>Ecdysozoa</taxon>
        <taxon>Arthropoda</taxon>
        <taxon>Hexapoda</taxon>
        <taxon>Insecta</taxon>
        <taxon>Pterygota</taxon>
        <taxon>Neoptera</taxon>
        <taxon>Endopterygota</taxon>
        <taxon>Diptera</taxon>
        <taxon>Nematocera</taxon>
        <taxon>Culicoidea</taxon>
        <taxon>Culicidae</taxon>
        <taxon>Anophelinae</taxon>
        <taxon>Anopheles</taxon>
    </lineage>
</organism>
<protein>
    <submittedName>
        <fullName evidence="2">Uncharacterized protein</fullName>
    </submittedName>
</protein>
<dbReference type="VEuPathDB" id="VectorBase:AFUN011885"/>
<feature type="region of interest" description="Disordered" evidence="1">
    <location>
        <begin position="1"/>
        <end position="44"/>
    </location>
</feature>
<reference evidence="2" key="1">
    <citation type="submission" date="2020-05" db="UniProtKB">
        <authorList>
            <consortium name="EnsemblMetazoa"/>
        </authorList>
    </citation>
    <scope>IDENTIFICATION</scope>
    <source>
        <strain evidence="2">FUMOZ</strain>
    </source>
</reference>
<evidence type="ECO:0000256" key="1">
    <source>
        <dbReference type="SAM" id="MobiDB-lite"/>
    </source>
</evidence>
<accession>A0A182S002</accession>
<dbReference type="AlphaFoldDB" id="A0A182S002"/>
<evidence type="ECO:0000313" key="2">
    <source>
        <dbReference type="EnsemblMetazoa" id="AFUN011885-PA"/>
    </source>
</evidence>